<dbReference type="Gene3D" id="3.40.50.1820">
    <property type="entry name" value="alpha/beta hydrolase"/>
    <property type="match status" value="1"/>
</dbReference>
<protein>
    <recommendedName>
        <fullName evidence="5">Prolyl oligopeptidase family protein</fullName>
    </recommendedName>
</protein>
<keyword evidence="4" id="KW-1185">Reference proteome</keyword>
<evidence type="ECO:0000313" key="3">
    <source>
        <dbReference type="EMBL" id="SEU32814.1"/>
    </source>
</evidence>
<dbReference type="GO" id="GO:0016787">
    <property type="term" value="F:hydrolase activity"/>
    <property type="evidence" value="ECO:0007669"/>
    <property type="project" value="UniProtKB-KW"/>
</dbReference>
<gene>
    <name evidence="3" type="ORF">SAMN05421811_11178</name>
</gene>
<proteinExistence type="inferred from homology"/>
<dbReference type="Pfam" id="PF06500">
    <property type="entry name" value="FrsA-like"/>
    <property type="match status" value="1"/>
</dbReference>
<dbReference type="PANTHER" id="PTHR22946">
    <property type="entry name" value="DIENELACTONE HYDROLASE DOMAIN-CONTAINING PROTEIN-RELATED"/>
    <property type="match status" value="1"/>
</dbReference>
<organism evidence="3 4">
    <name type="scientific">Nonomuraea wenchangensis</name>
    <dbReference type="NCBI Taxonomy" id="568860"/>
    <lineage>
        <taxon>Bacteria</taxon>
        <taxon>Bacillati</taxon>
        <taxon>Actinomycetota</taxon>
        <taxon>Actinomycetes</taxon>
        <taxon>Streptosporangiales</taxon>
        <taxon>Streptosporangiaceae</taxon>
        <taxon>Nonomuraea</taxon>
    </lineage>
</organism>
<dbReference type="RefSeq" id="WP_091087948.1">
    <property type="nucleotide sequence ID" value="NZ_FOHX01000011.1"/>
</dbReference>
<dbReference type="AlphaFoldDB" id="A0A1I0L1G5"/>
<dbReference type="SUPFAM" id="SSF53474">
    <property type="entry name" value="alpha/beta-Hydrolases"/>
    <property type="match status" value="1"/>
</dbReference>
<evidence type="ECO:0000256" key="1">
    <source>
        <dbReference type="ARBA" id="ARBA00008645"/>
    </source>
</evidence>
<sequence>MFRYFPTNYVWSLSASIAMNCGGQIGEVDRISAPLAGIAEGGDDAGTEKFFWSWVEFADTLVSRAEQELADGHPLSAGPLFHRASVYYFVAERMQSHDFEPRKEAYRKSVEAMKRAIVHNRYRAEYVEVPYGEVSFPAIFTWPEGEPPEGGRPVMVFCNGLDSTKELLYTCGLPAELARRGIATLCVDQPGTGASLRERGLRAVHDSERWAGAAVDYLESRPDVNPLRVGMSGISLGGYYAPRAAAFDKRFKLCAVWGANYNWGELQKRRLQREGENPVPHYWGHVQWVFGRNSLEEFMAFAPRMTLEGVVEQITVPFLVTHGEDDRQIPMEFAIPQYENAINSPDRHWKLFTKAEGGSSHAGADNETVPANYIADWVADRL</sequence>
<dbReference type="PANTHER" id="PTHR22946:SF12">
    <property type="entry name" value="CONIDIAL PIGMENT BIOSYNTHESIS PROTEIN AYG1 (AFU_ORTHOLOGUE AFUA_2G17550)"/>
    <property type="match status" value="1"/>
</dbReference>
<keyword evidence="2" id="KW-0378">Hydrolase</keyword>
<comment type="similarity">
    <text evidence="1">Belongs to the AB hydrolase superfamily.</text>
</comment>
<dbReference type="Gene3D" id="1.20.1440.110">
    <property type="entry name" value="acylaminoacyl peptidase"/>
    <property type="match status" value="1"/>
</dbReference>
<evidence type="ECO:0008006" key="5">
    <source>
        <dbReference type="Google" id="ProtNLM"/>
    </source>
</evidence>
<accession>A0A1I0L1G5</accession>
<evidence type="ECO:0000313" key="4">
    <source>
        <dbReference type="Proteomes" id="UP000199361"/>
    </source>
</evidence>
<dbReference type="EMBL" id="FOHX01000011">
    <property type="protein sequence ID" value="SEU32814.1"/>
    <property type="molecule type" value="Genomic_DNA"/>
</dbReference>
<dbReference type="InterPro" id="IPR050261">
    <property type="entry name" value="FrsA_esterase"/>
</dbReference>
<evidence type="ECO:0000256" key="2">
    <source>
        <dbReference type="ARBA" id="ARBA00022801"/>
    </source>
</evidence>
<dbReference type="InterPro" id="IPR010520">
    <property type="entry name" value="FrsA-like"/>
</dbReference>
<name>A0A1I0L1G5_9ACTN</name>
<dbReference type="InterPro" id="IPR029058">
    <property type="entry name" value="AB_hydrolase_fold"/>
</dbReference>
<dbReference type="OrthoDB" id="9765647at2"/>
<dbReference type="Proteomes" id="UP000199361">
    <property type="component" value="Unassembled WGS sequence"/>
</dbReference>
<reference evidence="3 4" key="1">
    <citation type="submission" date="2016-10" db="EMBL/GenBank/DDBJ databases">
        <authorList>
            <person name="de Groot N.N."/>
        </authorList>
    </citation>
    <scope>NUCLEOTIDE SEQUENCE [LARGE SCALE GENOMIC DNA]</scope>
    <source>
        <strain evidence="3 4">CGMCC 4.5598</strain>
    </source>
</reference>
<dbReference type="STRING" id="568860.SAMN05421811_11178"/>